<dbReference type="Proteomes" id="UP000237347">
    <property type="component" value="Unassembled WGS sequence"/>
</dbReference>
<accession>A0AAW0LKZ1</accession>
<reference evidence="5 6" key="1">
    <citation type="journal article" date="2018" name="Sci. Data">
        <title>The draft genome sequence of cork oak.</title>
        <authorList>
            <person name="Ramos A.M."/>
            <person name="Usie A."/>
            <person name="Barbosa P."/>
            <person name="Barros P.M."/>
            <person name="Capote T."/>
            <person name="Chaves I."/>
            <person name="Simoes F."/>
            <person name="Abreu I."/>
            <person name="Carrasquinho I."/>
            <person name="Faro C."/>
            <person name="Guimaraes J.B."/>
            <person name="Mendonca D."/>
            <person name="Nobrega F."/>
            <person name="Rodrigues L."/>
            <person name="Saibo N.J.M."/>
            <person name="Varela M.C."/>
            <person name="Egas C."/>
            <person name="Matos J."/>
            <person name="Miguel C.M."/>
            <person name="Oliveira M.M."/>
            <person name="Ricardo C.P."/>
            <person name="Goncalves S."/>
        </authorList>
    </citation>
    <scope>NUCLEOTIDE SEQUENCE [LARGE SCALE GENOMIC DNA]</scope>
    <source>
        <strain evidence="6">cv. HL8</strain>
    </source>
</reference>
<dbReference type="PANTHER" id="PTHR12895:SF9">
    <property type="entry name" value="DYMECLIN"/>
    <property type="match status" value="1"/>
</dbReference>
<organism evidence="5 6">
    <name type="scientific">Quercus suber</name>
    <name type="common">Cork oak</name>
    <dbReference type="NCBI Taxonomy" id="58331"/>
    <lineage>
        <taxon>Eukaryota</taxon>
        <taxon>Viridiplantae</taxon>
        <taxon>Streptophyta</taxon>
        <taxon>Embryophyta</taxon>
        <taxon>Tracheophyta</taxon>
        <taxon>Spermatophyta</taxon>
        <taxon>Magnoliopsida</taxon>
        <taxon>eudicotyledons</taxon>
        <taxon>Gunneridae</taxon>
        <taxon>Pentapetalae</taxon>
        <taxon>rosids</taxon>
        <taxon>fabids</taxon>
        <taxon>Fagales</taxon>
        <taxon>Fagaceae</taxon>
        <taxon>Quercus</taxon>
    </lineage>
</organism>
<evidence type="ECO:0000256" key="3">
    <source>
        <dbReference type="ARBA" id="ARBA00022707"/>
    </source>
</evidence>
<dbReference type="EMBL" id="PKMF04000081">
    <property type="protein sequence ID" value="KAK7851985.1"/>
    <property type="molecule type" value="Genomic_DNA"/>
</dbReference>
<proteinExistence type="inferred from homology"/>
<keyword evidence="4" id="KW-0449">Lipoprotein</keyword>
<protein>
    <recommendedName>
        <fullName evidence="2">Dymeclin</fullName>
    </recommendedName>
</protein>
<comment type="caution">
    <text evidence="5">The sequence shown here is derived from an EMBL/GenBank/DDBJ whole genome shotgun (WGS) entry which is preliminary data.</text>
</comment>
<evidence type="ECO:0000313" key="6">
    <source>
        <dbReference type="Proteomes" id="UP000237347"/>
    </source>
</evidence>
<dbReference type="PANTHER" id="PTHR12895">
    <property type="entry name" value="DYMECLIN"/>
    <property type="match status" value="1"/>
</dbReference>
<dbReference type="InterPro" id="IPR019142">
    <property type="entry name" value="Dymeclin"/>
</dbReference>
<evidence type="ECO:0000313" key="5">
    <source>
        <dbReference type="EMBL" id="KAK7851985.1"/>
    </source>
</evidence>
<dbReference type="GO" id="GO:0007030">
    <property type="term" value="P:Golgi organization"/>
    <property type="evidence" value="ECO:0007669"/>
    <property type="project" value="TreeGrafter"/>
</dbReference>
<dbReference type="AlphaFoldDB" id="A0AAW0LKZ1"/>
<keyword evidence="6" id="KW-1185">Reference proteome</keyword>
<name>A0AAW0LKZ1_QUESU</name>
<evidence type="ECO:0000256" key="1">
    <source>
        <dbReference type="ARBA" id="ARBA00010603"/>
    </source>
</evidence>
<evidence type="ECO:0000256" key="2">
    <source>
        <dbReference type="ARBA" id="ARBA00015736"/>
    </source>
</evidence>
<sequence>MGAVPSTPRGSDSRERPPDTAEYLIGTFVAEKSFPISSDFWNKLLQLPLNLHWPSHRVNHACQLFAQNNSCTRHLAKILIHLSWCLQECVSTSDASNDAYDKAVNAVYISSVFLKYLIENAKDDNLEELYLSLDENEPIPKDFVLALDKEAKMDLKSNECLKEILDCDDLTT</sequence>
<gene>
    <name evidence="5" type="ORF">CFP56_040572</name>
</gene>
<evidence type="ECO:0000256" key="4">
    <source>
        <dbReference type="ARBA" id="ARBA00023288"/>
    </source>
</evidence>
<keyword evidence="3" id="KW-0519">Myristate</keyword>
<dbReference type="GO" id="GO:0005794">
    <property type="term" value="C:Golgi apparatus"/>
    <property type="evidence" value="ECO:0007669"/>
    <property type="project" value="TreeGrafter"/>
</dbReference>
<comment type="similarity">
    <text evidence="1">Belongs to the dymeclin family.</text>
</comment>
<dbReference type="Pfam" id="PF09742">
    <property type="entry name" value="Dymeclin"/>
    <property type="match status" value="1"/>
</dbReference>